<accession>A0ACC1SY08</accession>
<keyword evidence="2" id="KW-1185">Reference proteome</keyword>
<evidence type="ECO:0000313" key="2">
    <source>
        <dbReference type="Proteomes" id="UP001148629"/>
    </source>
</evidence>
<comment type="caution">
    <text evidence="1">The sequence shown here is derived from an EMBL/GenBank/DDBJ whole genome shotgun (WGS) entry which is preliminary data.</text>
</comment>
<protein>
    <submittedName>
        <fullName evidence="1">Uncharacterized protein</fullName>
    </submittedName>
</protein>
<gene>
    <name evidence="1" type="ORF">NM208_g901</name>
</gene>
<dbReference type="EMBL" id="JANRMS010000042">
    <property type="protein sequence ID" value="KAJ3548657.1"/>
    <property type="molecule type" value="Genomic_DNA"/>
</dbReference>
<evidence type="ECO:0000313" key="1">
    <source>
        <dbReference type="EMBL" id="KAJ3548657.1"/>
    </source>
</evidence>
<dbReference type="Proteomes" id="UP001148629">
    <property type="component" value="Unassembled WGS sequence"/>
</dbReference>
<organism evidence="1 2">
    <name type="scientific">Fusarium decemcellulare</name>
    <dbReference type="NCBI Taxonomy" id="57161"/>
    <lineage>
        <taxon>Eukaryota</taxon>
        <taxon>Fungi</taxon>
        <taxon>Dikarya</taxon>
        <taxon>Ascomycota</taxon>
        <taxon>Pezizomycotina</taxon>
        <taxon>Sordariomycetes</taxon>
        <taxon>Hypocreomycetidae</taxon>
        <taxon>Hypocreales</taxon>
        <taxon>Nectriaceae</taxon>
        <taxon>Fusarium</taxon>
        <taxon>Fusarium decemcellulare species complex</taxon>
    </lineage>
</organism>
<reference evidence="1" key="1">
    <citation type="submission" date="2022-08" db="EMBL/GenBank/DDBJ databases">
        <title>Genome Sequence of Fusarium decemcellulare.</title>
        <authorList>
            <person name="Buettner E."/>
        </authorList>
    </citation>
    <scope>NUCLEOTIDE SEQUENCE</scope>
    <source>
        <strain evidence="1">Babe19</strain>
    </source>
</reference>
<sequence>MAPLTIGGCEIPWIGTIRPEDTSSMAPYNKQSRRKQVLPKGWKLAENKRALPCDIIFDENIAIPLRDGVKIYADILRPVTDEKVPAILGFSPYGKGGHGFRIYENCPFRLGIKEEVTSGLEKFESVDPAEWAPRGYAVVNIDVRGSWESEGNLYIEGSQPGVDAYDVCEYVAALDWCTGGVTMAGNSWLATTQWTAAVQKPPSLKCIAPWEGFTDKYRDVVCRGGIPKRDFVSFIFNKTIRGRQKREDLARALDEWPLMNPFWEDKIIDTSVIDIPIYSLGSYCSGIHVPGSIRGFNSAKSKDKWLRIHPTQEWFDLYTKESTDELQKFFDRYLKGIDNGWEKTPRVRVSILTYGDRNGPKPLLNLPFTEYPPKSTSYNKLYLTASKQLATSPSEPGSLSYQADSLKAAPVEFYAQTDDLDIFVSLRKINKDGKLLEHINVPWEALPDDVHTQEDVPSSNTIKHLGPSGVLRASHREQDPARSTDIVPWHPHTREQKIPPGTIVPVEIGIWPAGIHFEAGEGLILRVQGHLDQLIEFVNHVEGKPENLNKGHHTIHVGGEYDSHLVIPVVPLES</sequence>
<proteinExistence type="predicted"/>
<name>A0ACC1SY08_9HYPO</name>